<proteinExistence type="predicted"/>
<reference evidence="1 2" key="1">
    <citation type="journal article" date="2019" name="Sci. Rep.">
        <title>Orb-weaving spider Araneus ventricosus genome elucidates the spidroin gene catalogue.</title>
        <authorList>
            <person name="Kono N."/>
            <person name="Nakamura H."/>
            <person name="Ohtoshi R."/>
            <person name="Moran D.A.P."/>
            <person name="Shinohara A."/>
            <person name="Yoshida Y."/>
            <person name="Fujiwara M."/>
            <person name="Mori M."/>
            <person name="Tomita M."/>
            <person name="Arakawa K."/>
        </authorList>
    </citation>
    <scope>NUCLEOTIDE SEQUENCE [LARGE SCALE GENOMIC DNA]</scope>
</reference>
<dbReference type="AlphaFoldDB" id="A0A4Y2JR79"/>
<dbReference type="OrthoDB" id="6437277at2759"/>
<sequence length="110" mass="12767">MQLNWIKVHVRFLGNEAADNLVKQASKEGTNLHLQAPKCHLKKVLRNLTLNKWQQNWDSVHTGRTIFNILHKVSLTQASWSRECILFVTGHGQFPCYLYRSRLHNSDICA</sequence>
<comment type="caution">
    <text evidence="1">The sequence shown here is derived from an EMBL/GenBank/DDBJ whole genome shotgun (WGS) entry which is preliminary data.</text>
</comment>
<protein>
    <submittedName>
        <fullName evidence="1">Uncharacterized protein</fullName>
    </submittedName>
</protein>
<gene>
    <name evidence="1" type="ORF">AVEN_182569_1</name>
</gene>
<organism evidence="1 2">
    <name type="scientific">Araneus ventricosus</name>
    <name type="common">Orbweaver spider</name>
    <name type="synonym">Epeira ventricosa</name>
    <dbReference type="NCBI Taxonomy" id="182803"/>
    <lineage>
        <taxon>Eukaryota</taxon>
        <taxon>Metazoa</taxon>
        <taxon>Ecdysozoa</taxon>
        <taxon>Arthropoda</taxon>
        <taxon>Chelicerata</taxon>
        <taxon>Arachnida</taxon>
        <taxon>Araneae</taxon>
        <taxon>Araneomorphae</taxon>
        <taxon>Entelegynae</taxon>
        <taxon>Araneoidea</taxon>
        <taxon>Araneidae</taxon>
        <taxon>Araneus</taxon>
    </lineage>
</organism>
<dbReference type="EMBL" id="BGPR01003785">
    <property type="protein sequence ID" value="GBM92397.1"/>
    <property type="molecule type" value="Genomic_DNA"/>
</dbReference>
<evidence type="ECO:0000313" key="2">
    <source>
        <dbReference type="Proteomes" id="UP000499080"/>
    </source>
</evidence>
<keyword evidence="2" id="KW-1185">Reference proteome</keyword>
<dbReference type="Proteomes" id="UP000499080">
    <property type="component" value="Unassembled WGS sequence"/>
</dbReference>
<name>A0A4Y2JR79_ARAVE</name>
<evidence type="ECO:0000313" key="1">
    <source>
        <dbReference type="EMBL" id="GBM92397.1"/>
    </source>
</evidence>
<accession>A0A4Y2JR79</accession>